<evidence type="ECO:0000313" key="21">
    <source>
        <dbReference type="Proteomes" id="UP000244336"/>
    </source>
</evidence>
<keyword evidence="6" id="KW-0479">Metal-binding</keyword>
<dbReference type="Gene3D" id="3.40.50.1000">
    <property type="entry name" value="HAD superfamily/HAD-like"/>
    <property type="match status" value="2"/>
</dbReference>
<keyword evidence="10" id="KW-0460">Magnesium</keyword>
<dbReference type="AlphaFoldDB" id="A0A2T7EU62"/>
<keyword evidence="15 17" id="KW-0472">Membrane</keyword>
<evidence type="ECO:0000256" key="11">
    <source>
        <dbReference type="ARBA" id="ARBA00022860"/>
    </source>
</evidence>
<feature type="transmembrane region" description="Helical" evidence="17">
    <location>
        <begin position="226"/>
        <end position="245"/>
    </location>
</feature>
<dbReference type="Pfam" id="PF12515">
    <property type="entry name" value="CaATP_NAI"/>
    <property type="match status" value="1"/>
</dbReference>
<evidence type="ECO:0000256" key="2">
    <source>
        <dbReference type="ARBA" id="ARBA00006124"/>
    </source>
</evidence>
<dbReference type="Gramene" id="PUZ71366">
    <property type="protein sequence ID" value="PUZ71366"/>
    <property type="gene ID" value="GQ55_2G307800"/>
</dbReference>
<dbReference type="PANTHER" id="PTHR24093">
    <property type="entry name" value="CATION TRANSPORTING ATPASE"/>
    <property type="match status" value="1"/>
</dbReference>
<reference evidence="20 21" key="1">
    <citation type="submission" date="2018-04" db="EMBL/GenBank/DDBJ databases">
        <title>WGS assembly of Panicum hallii var. hallii HAL2.</title>
        <authorList>
            <person name="Lovell J."/>
            <person name="Jenkins J."/>
            <person name="Lowry D."/>
            <person name="Mamidi S."/>
            <person name="Sreedasyam A."/>
            <person name="Weng X."/>
            <person name="Barry K."/>
            <person name="Bonette J."/>
            <person name="Campitelli B."/>
            <person name="Daum C."/>
            <person name="Gordon S."/>
            <person name="Gould B."/>
            <person name="Lipzen A."/>
            <person name="MacQueen A."/>
            <person name="Palacio-Mejia J."/>
            <person name="Plott C."/>
            <person name="Shakirov E."/>
            <person name="Shu S."/>
            <person name="Yoshinaga Y."/>
            <person name="Zane M."/>
            <person name="Rokhsar D."/>
            <person name="Grimwood J."/>
            <person name="Schmutz J."/>
            <person name="Juenger T."/>
        </authorList>
    </citation>
    <scope>NUCLEOTIDE SEQUENCE [LARGE SCALE GENOMIC DNA]</scope>
    <source>
        <strain evidence="21">cv. HAL2</strain>
    </source>
</reference>
<keyword evidence="11" id="KW-0112">Calmodulin-binding</keyword>
<comment type="similarity">
    <text evidence="2 17">Belongs to the cation transport ATPase (P-type) (TC 3.A.3) family. Type IIB subfamily.</text>
</comment>
<feature type="transmembrane region" description="Helical" evidence="17">
    <location>
        <begin position="193"/>
        <end position="214"/>
    </location>
</feature>
<dbReference type="SMART" id="SM00831">
    <property type="entry name" value="Cation_ATPase_N"/>
    <property type="match status" value="1"/>
</dbReference>
<evidence type="ECO:0000256" key="13">
    <source>
        <dbReference type="ARBA" id="ARBA00022989"/>
    </source>
</evidence>
<keyword evidence="21" id="KW-1185">Reference proteome</keyword>
<dbReference type="OrthoDB" id="3352408at2759"/>
<comment type="subcellular location">
    <subcellularLocation>
        <location evidence="1 17">Membrane</location>
        <topology evidence="1 17">Multi-pass membrane protein</topology>
    </subcellularLocation>
</comment>
<dbReference type="InterPro" id="IPR006068">
    <property type="entry name" value="ATPase_P-typ_cation-transptr_C"/>
</dbReference>
<dbReference type="InterPro" id="IPR023214">
    <property type="entry name" value="HAD_sf"/>
</dbReference>
<dbReference type="NCBIfam" id="TIGR01494">
    <property type="entry name" value="ATPase_P-type"/>
    <property type="match status" value="2"/>
</dbReference>
<feature type="region of interest" description="Disordered" evidence="18">
    <location>
        <begin position="1"/>
        <end position="44"/>
    </location>
</feature>
<dbReference type="InterPro" id="IPR059000">
    <property type="entry name" value="ATPase_P-type_domA"/>
</dbReference>
<keyword evidence="5 17" id="KW-0812">Transmembrane</keyword>
<dbReference type="FunFam" id="2.70.150.10:FF:000006">
    <property type="entry name" value="Calcium-transporting ATPase"/>
    <property type="match status" value="1"/>
</dbReference>
<evidence type="ECO:0000256" key="9">
    <source>
        <dbReference type="ARBA" id="ARBA00022840"/>
    </source>
</evidence>
<keyword evidence="4 17" id="KW-0109">Calcium transport</keyword>
<dbReference type="InterPro" id="IPR001757">
    <property type="entry name" value="P_typ_ATPase"/>
</dbReference>
<dbReference type="InterPro" id="IPR023299">
    <property type="entry name" value="ATPase_P-typ_cyto_dom_N"/>
</dbReference>
<keyword evidence="3 17" id="KW-0813">Transport</keyword>
<gene>
    <name evidence="20" type="ORF">GQ55_2G307800</name>
</gene>
<evidence type="ECO:0000256" key="4">
    <source>
        <dbReference type="ARBA" id="ARBA00022568"/>
    </source>
</evidence>
<evidence type="ECO:0000259" key="19">
    <source>
        <dbReference type="SMART" id="SM00831"/>
    </source>
</evidence>
<dbReference type="GO" id="GO:0005516">
    <property type="term" value="F:calmodulin binding"/>
    <property type="evidence" value="ECO:0007669"/>
    <property type="project" value="UniProtKB-KW"/>
</dbReference>
<dbReference type="PRINTS" id="PR00119">
    <property type="entry name" value="CATATPASE"/>
</dbReference>
<evidence type="ECO:0000256" key="15">
    <source>
        <dbReference type="ARBA" id="ARBA00023136"/>
    </source>
</evidence>
<feature type="transmembrane region" description="Helical" evidence="17">
    <location>
        <begin position="380"/>
        <end position="401"/>
    </location>
</feature>
<dbReference type="Proteomes" id="UP000244336">
    <property type="component" value="Chromosome 2"/>
</dbReference>
<evidence type="ECO:0000313" key="20">
    <source>
        <dbReference type="EMBL" id="PUZ71366.1"/>
    </source>
</evidence>
<dbReference type="FunFam" id="2.70.150.10:FF:000220">
    <property type="entry name" value="Calcium-transporting ATPase 8 family protein"/>
    <property type="match status" value="1"/>
</dbReference>
<dbReference type="EMBL" id="CM009750">
    <property type="protein sequence ID" value="PUZ71366.1"/>
    <property type="molecule type" value="Genomic_DNA"/>
</dbReference>
<dbReference type="GO" id="GO:0005886">
    <property type="term" value="C:plasma membrane"/>
    <property type="evidence" value="ECO:0007669"/>
    <property type="project" value="TreeGrafter"/>
</dbReference>
<dbReference type="Gene3D" id="3.40.1110.10">
    <property type="entry name" value="Calcium-transporting ATPase, cytoplasmic domain N"/>
    <property type="match status" value="1"/>
</dbReference>
<dbReference type="Pfam" id="PF00690">
    <property type="entry name" value="Cation_ATPase_N"/>
    <property type="match status" value="1"/>
</dbReference>
<evidence type="ECO:0000256" key="18">
    <source>
        <dbReference type="SAM" id="MobiDB-lite"/>
    </source>
</evidence>
<dbReference type="InterPro" id="IPR036412">
    <property type="entry name" value="HAD-like_sf"/>
</dbReference>
<comment type="caution">
    <text evidence="17">Lacks conserved residue(s) required for the propagation of feature annotation.</text>
</comment>
<feature type="compositionally biased region" description="Acidic residues" evidence="18">
    <location>
        <begin position="21"/>
        <end position="39"/>
    </location>
</feature>
<dbReference type="FunFam" id="3.40.50.1000:FF:000011">
    <property type="entry name" value="Calcium-transporting ATPase"/>
    <property type="match status" value="1"/>
</dbReference>
<evidence type="ECO:0000256" key="17">
    <source>
        <dbReference type="RuleBase" id="RU361146"/>
    </source>
</evidence>
<dbReference type="SUPFAM" id="SSF56784">
    <property type="entry name" value="HAD-like"/>
    <property type="match status" value="1"/>
</dbReference>
<dbReference type="GO" id="GO:0046872">
    <property type="term" value="F:metal ion binding"/>
    <property type="evidence" value="ECO:0007669"/>
    <property type="project" value="UniProtKB-KW"/>
</dbReference>
<dbReference type="InterPro" id="IPR023298">
    <property type="entry name" value="ATPase_P-typ_TM_dom_sf"/>
</dbReference>
<accession>A0A2T7EU62</accession>
<dbReference type="Gene3D" id="1.20.5.170">
    <property type="match status" value="1"/>
</dbReference>
<dbReference type="FunFam" id="1.20.1110.10:FF:000039">
    <property type="entry name" value="Calcium-transporting ATPase"/>
    <property type="match status" value="1"/>
</dbReference>
<dbReference type="InterPro" id="IPR024750">
    <property type="entry name" value="Ca_ATPase_N_dom"/>
</dbReference>
<dbReference type="InterPro" id="IPR018303">
    <property type="entry name" value="ATPase_P-typ_P_site"/>
</dbReference>
<evidence type="ECO:0000256" key="1">
    <source>
        <dbReference type="ARBA" id="ARBA00004141"/>
    </source>
</evidence>
<dbReference type="Pfam" id="PF00689">
    <property type="entry name" value="Cation_ATPase_C"/>
    <property type="match status" value="1"/>
</dbReference>
<comment type="function">
    <text evidence="17">Catalyzes the hydrolysis of ATP coupled with the transport of calcium.</text>
</comment>
<dbReference type="FunFam" id="3.40.1110.10:FF:000013">
    <property type="entry name" value="Calcium-transporting ATPase"/>
    <property type="match status" value="1"/>
</dbReference>
<dbReference type="GO" id="GO:0005524">
    <property type="term" value="F:ATP binding"/>
    <property type="evidence" value="ECO:0007669"/>
    <property type="project" value="UniProtKB-KW"/>
</dbReference>
<comment type="catalytic activity">
    <reaction evidence="16 17">
        <text>Ca(2+)(in) + ATP + H2O = Ca(2+)(out) + ADP + phosphate + H(+)</text>
        <dbReference type="Rhea" id="RHEA:18105"/>
        <dbReference type="ChEBI" id="CHEBI:15377"/>
        <dbReference type="ChEBI" id="CHEBI:15378"/>
        <dbReference type="ChEBI" id="CHEBI:29108"/>
        <dbReference type="ChEBI" id="CHEBI:30616"/>
        <dbReference type="ChEBI" id="CHEBI:43474"/>
        <dbReference type="ChEBI" id="CHEBI:456216"/>
        <dbReference type="EC" id="7.2.2.10"/>
    </reaction>
</comment>
<dbReference type="Gene3D" id="1.20.1110.10">
    <property type="entry name" value="Calcium-transporting ATPase, transmembrane domain"/>
    <property type="match status" value="2"/>
</dbReference>
<dbReference type="InterPro" id="IPR004014">
    <property type="entry name" value="ATPase_P-typ_cation-transptr_N"/>
</dbReference>
<evidence type="ECO:0000256" key="5">
    <source>
        <dbReference type="ARBA" id="ARBA00022692"/>
    </source>
</evidence>
<evidence type="ECO:0000256" key="12">
    <source>
        <dbReference type="ARBA" id="ARBA00022967"/>
    </source>
</evidence>
<dbReference type="GO" id="GO:0016887">
    <property type="term" value="F:ATP hydrolysis activity"/>
    <property type="evidence" value="ECO:0007669"/>
    <property type="project" value="InterPro"/>
</dbReference>
<dbReference type="PANTHER" id="PTHR24093:SF436">
    <property type="entry name" value="CALCIUM-TRANSPORTING ATPASE"/>
    <property type="match status" value="1"/>
</dbReference>
<proteinExistence type="inferred from homology"/>
<feature type="transmembrane region" description="Helical" evidence="17">
    <location>
        <begin position="434"/>
        <end position="460"/>
    </location>
</feature>
<keyword evidence="12" id="KW-1278">Translocase</keyword>
<protein>
    <recommendedName>
        <fullName evidence="17">Calcium-transporting ATPase</fullName>
        <ecNumber evidence="17">7.2.2.10</ecNumber>
    </recommendedName>
</protein>
<dbReference type="InterPro" id="IPR006408">
    <property type="entry name" value="P-type_ATPase_IIB"/>
</dbReference>
<dbReference type="CDD" id="cd02081">
    <property type="entry name" value="P-type_ATPase_Ca_PMCA-like"/>
    <property type="match status" value="1"/>
</dbReference>
<evidence type="ECO:0000256" key="16">
    <source>
        <dbReference type="ARBA" id="ARBA00048694"/>
    </source>
</evidence>
<dbReference type="GO" id="GO:0005388">
    <property type="term" value="F:P-type calcium transporter activity"/>
    <property type="evidence" value="ECO:0007669"/>
    <property type="project" value="UniProtKB-EC"/>
</dbReference>
<feature type="domain" description="Cation-transporting P-type ATPase N-terminal" evidence="19">
    <location>
        <begin position="147"/>
        <end position="218"/>
    </location>
</feature>
<keyword evidence="7 17" id="KW-0547">Nucleotide-binding</keyword>
<name>A0A2T7EU62_9POAL</name>
<evidence type="ECO:0000256" key="3">
    <source>
        <dbReference type="ARBA" id="ARBA00022448"/>
    </source>
</evidence>
<dbReference type="Gene3D" id="2.70.150.10">
    <property type="entry name" value="Calcium-transporting ATPase, cytoplasmic transduction domain A"/>
    <property type="match status" value="1"/>
</dbReference>
<dbReference type="NCBIfam" id="TIGR01517">
    <property type="entry name" value="ATPase-IIB_Ca"/>
    <property type="match status" value="1"/>
</dbReference>
<dbReference type="SUPFAM" id="SSF81653">
    <property type="entry name" value="Calcium ATPase, transduction domain A"/>
    <property type="match status" value="1"/>
</dbReference>
<keyword evidence="14 17" id="KW-0406">Ion transport</keyword>
<keyword evidence="9 17" id="KW-0067">ATP-binding</keyword>
<dbReference type="FunFam" id="1.20.5.170:FF:000029">
    <property type="entry name" value="Calcium-transporting ATPase"/>
    <property type="match status" value="1"/>
</dbReference>
<organism evidence="20 21">
    <name type="scientific">Panicum hallii var. hallii</name>
    <dbReference type="NCBI Taxonomy" id="1504633"/>
    <lineage>
        <taxon>Eukaryota</taxon>
        <taxon>Viridiplantae</taxon>
        <taxon>Streptophyta</taxon>
        <taxon>Embryophyta</taxon>
        <taxon>Tracheophyta</taxon>
        <taxon>Spermatophyta</taxon>
        <taxon>Magnoliopsida</taxon>
        <taxon>Liliopsida</taxon>
        <taxon>Poales</taxon>
        <taxon>Poaceae</taxon>
        <taxon>PACMAD clade</taxon>
        <taxon>Panicoideae</taxon>
        <taxon>Panicodae</taxon>
        <taxon>Paniceae</taxon>
        <taxon>Panicinae</taxon>
        <taxon>Panicum</taxon>
        <taxon>Panicum sect. Panicum</taxon>
    </lineage>
</organism>
<sequence length="1034" mass="113661">MASGTGSSPPPEIGAPAAAVAEEELEQAVEGAEEGEDAFDIPSKNASHDRLRRWRQAALVLNASRRFRYTLDLEREEEKENLKRMIRAHAQVIRAVFLFKEAGQKNLGESYTSIKLETLSQSFPVDLKKLTMLNRDHDTIIFQEVGGVRGLSDLLKSNLDKGVSPDEDELLQRRDIFGANTYPRKKRRSIWRFVFEACQDLTLVILMVAAAISLSLGMATEGVKDGWYDGGSIFFAVFLVVFVTATSDYRQSLQFQHLNEEKQNIQVEVIRGGKRIGASIFDLVVGDVVPLKIGDQVPADGILISGHSLAIDESSMTGESKIVHKDQRAPFLMSGCKVADGYGSMLVTGVGTNTEWGMLMANLSVDVGEETPLQVRLNGVATLIGIVGLSVAAAVLVVLWIRYFTGHTKNSDGTTQFVAGTTGVKQGFMGAIRILTIAVTIVVVAVPEGLPLAVTLTLAYSMRKMMRDKALVRRLSSCETMGSATTICSDKTGTLTTNKDGGAAEVTGSPTEKAILSWGLMIGMDFKDVRSKSSIIRVHPFNSEKKRGGVAVQSDTEVHIHWKGAAEILLASCRSWLSTDGSVQPMSSSKHREFKKWIDDMAMSSLRCVAFAYCPWEPKMVPTESLDKWKLPEDDLTLIGVVGIKDPCRPGVRNAVQLCSIAGVKVRMVTGDNVETAKAIALECGILDTKDAASEPSVIEGKVFRDMSEAAREEIVEKITVMGRSSPHDKLLLVQSLKRKGHVVAVTGDGTNDAPALHEADIGLSMGISGTEVAKESSDIIILDDDFTSVVKVVRWGRSVYANIQKFIQFQLTVNVAALVINVVAAVSSGDVPLNAVELLWVNLIMDTLGALALATEPPIDNLMKRHPVGRREPLVTNIMWRNLFIQALYQIAVLLIFNFDGKRILHLQNESREHADKMKNTFVFNAFVFCQIFNEFNARKPEEKNVFKGVTNNHLFMGIVGATTGLQFLGKFFDTARLNWRLWMLSVAIGAVSWPLAYLGKFIPVPVRPFQSYFKRCSCRRRPRQDEEQGGKS</sequence>
<keyword evidence="13 17" id="KW-1133">Transmembrane helix</keyword>
<evidence type="ECO:0000256" key="14">
    <source>
        <dbReference type="ARBA" id="ARBA00023065"/>
    </source>
</evidence>
<evidence type="ECO:0000256" key="10">
    <source>
        <dbReference type="ARBA" id="ARBA00022842"/>
    </source>
</evidence>
<keyword evidence="8 17" id="KW-0106">Calcium</keyword>
<dbReference type="SUPFAM" id="SSF81665">
    <property type="entry name" value="Calcium ATPase, transmembrane domain M"/>
    <property type="match status" value="1"/>
</dbReference>
<dbReference type="Pfam" id="PF13246">
    <property type="entry name" value="Cation_ATPase"/>
    <property type="match status" value="1"/>
</dbReference>
<dbReference type="PROSITE" id="PS00154">
    <property type="entry name" value="ATPASE_E1_E2"/>
    <property type="match status" value="1"/>
</dbReference>
<evidence type="ECO:0000256" key="8">
    <source>
        <dbReference type="ARBA" id="ARBA00022837"/>
    </source>
</evidence>
<dbReference type="EC" id="7.2.2.10" evidence="17"/>
<dbReference type="PRINTS" id="PR00120">
    <property type="entry name" value="HATPASE"/>
</dbReference>
<evidence type="ECO:0000256" key="6">
    <source>
        <dbReference type="ARBA" id="ARBA00022723"/>
    </source>
</evidence>
<dbReference type="InterPro" id="IPR008250">
    <property type="entry name" value="ATPase_P-typ_transduc_dom_A_sf"/>
</dbReference>
<evidence type="ECO:0000256" key="7">
    <source>
        <dbReference type="ARBA" id="ARBA00022741"/>
    </source>
</evidence>
<dbReference type="Pfam" id="PF00122">
    <property type="entry name" value="E1-E2_ATPase"/>
    <property type="match status" value="1"/>
</dbReference>
<dbReference type="FunFam" id="1.20.1110.10:FF:000036">
    <property type="entry name" value="Calcium-transporting ATPase"/>
    <property type="match status" value="1"/>
</dbReference>